<dbReference type="InterPro" id="IPR036901">
    <property type="entry name" value="Asp/Orn_carbamoylTrfase_sf"/>
</dbReference>
<dbReference type="GO" id="GO:0006520">
    <property type="term" value="P:amino acid metabolic process"/>
    <property type="evidence" value="ECO:0007669"/>
    <property type="project" value="InterPro"/>
</dbReference>
<evidence type="ECO:0000313" key="4">
    <source>
        <dbReference type="Proteomes" id="UP001157418"/>
    </source>
</evidence>
<proteinExistence type="predicted"/>
<organism evidence="3 4">
    <name type="scientific">Lactuca virosa</name>
    <dbReference type="NCBI Taxonomy" id="75947"/>
    <lineage>
        <taxon>Eukaryota</taxon>
        <taxon>Viridiplantae</taxon>
        <taxon>Streptophyta</taxon>
        <taxon>Embryophyta</taxon>
        <taxon>Tracheophyta</taxon>
        <taxon>Spermatophyta</taxon>
        <taxon>Magnoliopsida</taxon>
        <taxon>eudicotyledons</taxon>
        <taxon>Gunneridae</taxon>
        <taxon>Pentapetalae</taxon>
        <taxon>asterids</taxon>
        <taxon>campanulids</taxon>
        <taxon>Asterales</taxon>
        <taxon>Asteraceae</taxon>
        <taxon>Cichorioideae</taxon>
        <taxon>Cichorieae</taxon>
        <taxon>Lactucinae</taxon>
        <taxon>Lactuca</taxon>
    </lineage>
</organism>
<dbReference type="GO" id="GO:0016597">
    <property type="term" value="F:amino acid binding"/>
    <property type="evidence" value="ECO:0007669"/>
    <property type="project" value="InterPro"/>
</dbReference>
<keyword evidence="1" id="KW-0808">Transferase</keyword>
<sequence>MVLQPWRCLISFLRFQTCRSEPLIQIFFVFLVGMNYEDALMMNLKCTREFSSAAKRETLEDTIRTVERYSRIIVPTHFESSVAKRVAMTANSYVINAGDGPGQLMDQDVAMSCIVDGEALGVAPKKQSAIDCYCYGHCSNKHNWEKLSLSTESIQRMHGSQIGRPVLHLSWRKTTKHVPCFGRTTSCGLMIQKKTKDPSIQMFLEVPTNKLKLNIAD</sequence>
<protein>
    <recommendedName>
        <fullName evidence="2">Aspartate/ornithine carbamoyltransferase carbamoyl-P binding domain-containing protein</fullName>
    </recommendedName>
</protein>
<name>A0AAU9NBG1_9ASTR</name>
<accession>A0AAU9NBG1</accession>
<feature type="domain" description="Aspartate/ornithine carbamoyltransferase carbamoyl-P binding" evidence="2">
    <location>
        <begin position="32"/>
        <end position="101"/>
    </location>
</feature>
<reference evidence="3 4" key="1">
    <citation type="submission" date="2022-01" db="EMBL/GenBank/DDBJ databases">
        <authorList>
            <person name="Xiong W."/>
            <person name="Schranz E."/>
        </authorList>
    </citation>
    <scope>NUCLEOTIDE SEQUENCE [LARGE SCALE GENOMIC DNA]</scope>
</reference>
<dbReference type="Proteomes" id="UP001157418">
    <property type="component" value="Unassembled WGS sequence"/>
</dbReference>
<dbReference type="AlphaFoldDB" id="A0AAU9NBG1"/>
<dbReference type="EMBL" id="CAKMRJ010004024">
    <property type="protein sequence ID" value="CAH1434883.1"/>
    <property type="molecule type" value="Genomic_DNA"/>
</dbReference>
<evidence type="ECO:0000313" key="3">
    <source>
        <dbReference type="EMBL" id="CAH1434883.1"/>
    </source>
</evidence>
<keyword evidence="4" id="KW-1185">Reference proteome</keyword>
<dbReference type="SUPFAM" id="SSF53671">
    <property type="entry name" value="Aspartate/ornithine carbamoyltransferase"/>
    <property type="match status" value="1"/>
</dbReference>
<gene>
    <name evidence="3" type="ORF">LVIROSA_LOCUS21363</name>
</gene>
<dbReference type="Gene3D" id="3.40.50.1370">
    <property type="entry name" value="Aspartate/ornithine carbamoyltransferase"/>
    <property type="match status" value="1"/>
</dbReference>
<dbReference type="InterPro" id="IPR006132">
    <property type="entry name" value="Asp/Orn_carbamoyltranf_P-bd"/>
</dbReference>
<evidence type="ECO:0000256" key="1">
    <source>
        <dbReference type="ARBA" id="ARBA00022679"/>
    </source>
</evidence>
<evidence type="ECO:0000259" key="2">
    <source>
        <dbReference type="Pfam" id="PF02729"/>
    </source>
</evidence>
<comment type="caution">
    <text evidence="3">The sequence shown here is derived from an EMBL/GenBank/DDBJ whole genome shotgun (WGS) entry which is preliminary data.</text>
</comment>
<dbReference type="GO" id="GO:0016743">
    <property type="term" value="F:carboxyl- or carbamoyltransferase activity"/>
    <property type="evidence" value="ECO:0007669"/>
    <property type="project" value="InterPro"/>
</dbReference>
<dbReference type="Pfam" id="PF02729">
    <property type="entry name" value="OTCace_N"/>
    <property type="match status" value="1"/>
</dbReference>